<evidence type="ECO:0000256" key="8">
    <source>
        <dbReference type="ARBA" id="ARBA00022723"/>
    </source>
</evidence>
<dbReference type="PANTHER" id="PTHR20941:SF1">
    <property type="entry name" value="FOLIC ACID SYNTHESIS PROTEIN FOL1"/>
    <property type="match status" value="1"/>
</dbReference>
<organism evidence="14 15">
    <name type="scientific">Vagococcus teuberi</name>
    <dbReference type="NCBI Taxonomy" id="519472"/>
    <lineage>
        <taxon>Bacteria</taxon>
        <taxon>Bacillati</taxon>
        <taxon>Bacillota</taxon>
        <taxon>Bacilli</taxon>
        <taxon>Lactobacillales</taxon>
        <taxon>Enterococcaceae</taxon>
        <taxon>Vagococcus</taxon>
    </lineage>
</organism>
<evidence type="ECO:0000256" key="10">
    <source>
        <dbReference type="ARBA" id="ARBA00022909"/>
    </source>
</evidence>
<dbReference type="GO" id="GO:0046872">
    <property type="term" value="F:metal ion binding"/>
    <property type="evidence" value="ECO:0007669"/>
    <property type="project" value="UniProtKB-KW"/>
</dbReference>
<evidence type="ECO:0000256" key="9">
    <source>
        <dbReference type="ARBA" id="ARBA00022842"/>
    </source>
</evidence>
<evidence type="ECO:0000256" key="4">
    <source>
        <dbReference type="ARBA" id="ARBA00009503"/>
    </source>
</evidence>
<accession>A0A1J0A569</accession>
<dbReference type="GO" id="GO:0005829">
    <property type="term" value="C:cytosol"/>
    <property type="evidence" value="ECO:0007669"/>
    <property type="project" value="TreeGrafter"/>
</dbReference>
<evidence type="ECO:0000256" key="1">
    <source>
        <dbReference type="ARBA" id="ARBA00000012"/>
    </source>
</evidence>
<dbReference type="PROSITE" id="PS50972">
    <property type="entry name" value="PTERIN_BINDING"/>
    <property type="match status" value="1"/>
</dbReference>
<sequence length="258" mass="28924">MFKDKPIMGILNVTPDSFSDGGDFSDVNLAITHAKEMIADGVDIIDIGGQSTRPGYVKIAANQEMTRVIPVIEAIRDFSDIPISIDTYFPEVAKAAIEAGANIVNDIKGMDMDGMAEVVAFYNVPVIIMHSRTRQEGVSIFDDLAQFYQEKIEQCQAHDIPKENICFDPGIGFHKSMEDNELILSYPEKCRYEDYPLLYGVSRKRTIAHLINEDKPKERDFGTVAASLFSLEKGVEIVRVHNVKGMKDMLTVWNKLSR</sequence>
<evidence type="ECO:0000256" key="12">
    <source>
        <dbReference type="RuleBase" id="RU361205"/>
    </source>
</evidence>
<dbReference type="GO" id="GO:0004156">
    <property type="term" value="F:dihydropteroate synthase activity"/>
    <property type="evidence" value="ECO:0007669"/>
    <property type="project" value="UniProtKB-EC"/>
</dbReference>
<comment type="cofactor">
    <cofactor evidence="2 12">
        <name>Mg(2+)</name>
        <dbReference type="ChEBI" id="CHEBI:18420"/>
    </cofactor>
</comment>
<evidence type="ECO:0000259" key="13">
    <source>
        <dbReference type="PROSITE" id="PS50972"/>
    </source>
</evidence>
<protein>
    <recommendedName>
        <fullName evidence="6 12">Dihydropteroate synthase</fullName>
        <shortName evidence="12">DHPS</shortName>
        <ecNumber evidence="5 12">2.5.1.15</ecNumber>
    </recommendedName>
    <alternativeName>
        <fullName evidence="11 12">Dihydropteroate pyrophosphorylase</fullName>
    </alternativeName>
</protein>
<evidence type="ECO:0000256" key="3">
    <source>
        <dbReference type="ARBA" id="ARBA00004763"/>
    </source>
</evidence>
<feature type="domain" description="Pterin-binding" evidence="13">
    <location>
        <begin position="5"/>
        <end position="251"/>
    </location>
</feature>
<keyword evidence="15" id="KW-1185">Reference proteome</keyword>
<reference evidence="14 15" key="1">
    <citation type="submission" date="2016-09" db="EMBL/GenBank/DDBJ databases">
        <title>Vagococcus teuberi sp. nov., isolated from the Malian artisanal sour milk fene.</title>
        <authorList>
            <person name="Wullschleger S."/>
            <person name="Seifert C."/>
            <person name="Baumgartner S."/>
            <person name="Lacroix C."/>
            <person name="Bonfoh B."/>
            <person name="Stevens M.J."/>
            <person name="Meile L."/>
        </authorList>
    </citation>
    <scope>NUCLEOTIDE SEQUENCE [LARGE SCALE GENOMIC DNA]</scope>
    <source>
        <strain evidence="14 15">DSM 21459</strain>
    </source>
</reference>
<proteinExistence type="inferred from homology"/>
<dbReference type="PROSITE" id="PS00792">
    <property type="entry name" value="DHPS_1"/>
    <property type="match status" value="1"/>
</dbReference>
<dbReference type="CDD" id="cd00739">
    <property type="entry name" value="DHPS"/>
    <property type="match status" value="1"/>
</dbReference>
<dbReference type="GO" id="GO:0046654">
    <property type="term" value="P:tetrahydrofolate biosynthetic process"/>
    <property type="evidence" value="ECO:0007669"/>
    <property type="project" value="UniProtKB-UniPathway"/>
</dbReference>
<dbReference type="STRING" id="519472.BHY08_04080"/>
<comment type="catalytic activity">
    <reaction evidence="1">
        <text>(7,8-dihydropterin-6-yl)methyl diphosphate + 4-aminobenzoate = 7,8-dihydropteroate + diphosphate</text>
        <dbReference type="Rhea" id="RHEA:19949"/>
        <dbReference type="ChEBI" id="CHEBI:17836"/>
        <dbReference type="ChEBI" id="CHEBI:17839"/>
        <dbReference type="ChEBI" id="CHEBI:33019"/>
        <dbReference type="ChEBI" id="CHEBI:72950"/>
        <dbReference type="EC" id="2.5.1.15"/>
    </reaction>
</comment>
<comment type="function">
    <text evidence="12">Catalyzes the condensation of para-aminobenzoate (pABA) with 6-hydroxymethyl-7,8-dihydropterin diphosphate (DHPt-PP) to form 7,8-dihydropteroate (H2Pte), the immediate precursor of folate derivatives.</text>
</comment>
<dbReference type="GO" id="GO:0046656">
    <property type="term" value="P:folic acid biosynthetic process"/>
    <property type="evidence" value="ECO:0007669"/>
    <property type="project" value="UniProtKB-KW"/>
</dbReference>
<dbReference type="InterPro" id="IPR000489">
    <property type="entry name" value="Pterin-binding_dom"/>
</dbReference>
<dbReference type="EC" id="2.5.1.15" evidence="5 12"/>
<evidence type="ECO:0000256" key="11">
    <source>
        <dbReference type="ARBA" id="ARBA00030193"/>
    </source>
</evidence>
<name>A0A1J0A569_9ENTE</name>
<dbReference type="NCBIfam" id="TIGR01496">
    <property type="entry name" value="DHPS"/>
    <property type="match status" value="1"/>
</dbReference>
<keyword evidence="10 12" id="KW-0289">Folate biosynthesis</keyword>
<evidence type="ECO:0000256" key="5">
    <source>
        <dbReference type="ARBA" id="ARBA00012458"/>
    </source>
</evidence>
<dbReference type="InterPro" id="IPR045031">
    <property type="entry name" value="DHP_synth-like"/>
</dbReference>
<keyword evidence="9 12" id="KW-0460">Magnesium</keyword>
<gene>
    <name evidence="14" type="ORF">BHY08_04080</name>
</gene>
<evidence type="ECO:0000313" key="14">
    <source>
        <dbReference type="EMBL" id="APB31076.1"/>
    </source>
</evidence>
<dbReference type="Proteomes" id="UP000191200">
    <property type="component" value="Chromosome"/>
</dbReference>
<keyword evidence="7 12" id="KW-0808">Transferase</keyword>
<dbReference type="InterPro" id="IPR006390">
    <property type="entry name" value="DHP_synth_dom"/>
</dbReference>
<keyword evidence="8 12" id="KW-0479">Metal-binding</keyword>
<dbReference type="PANTHER" id="PTHR20941">
    <property type="entry name" value="FOLATE SYNTHESIS PROTEINS"/>
    <property type="match status" value="1"/>
</dbReference>
<dbReference type="PROSITE" id="PS00793">
    <property type="entry name" value="DHPS_2"/>
    <property type="match status" value="1"/>
</dbReference>
<dbReference type="AlphaFoldDB" id="A0A1J0A569"/>
<dbReference type="Pfam" id="PF00809">
    <property type="entry name" value="Pterin_bind"/>
    <property type="match status" value="1"/>
</dbReference>
<dbReference type="EMBL" id="CP017267">
    <property type="protein sequence ID" value="APB31076.1"/>
    <property type="molecule type" value="Genomic_DNA"/>
</dbReference>
<evidence type="ECO:0000256" key="6">
    <source>
        <dbReference type="ARBA" id="ARBA00016919"/>
    </source>
</evidence>
<dbReference type="UniPathway" id="UPA00077">
    <property type="reaction ID" value="UER00156"/>
</dbReference>
<dbReference type="KEGG" id="vte:BHY08_04080"/>
<evidence type="ECO:0000256" key="2">
    <source>
        <dbReference type="ARBA" id="ARBA00001946"/>
    </source>
</evidence>
<evidence type="ECO:0000313" key="15">
    <source>
        <dbReference type="Proteomes" id="UP000191200"/>
    </source>
</evidence>
<dbReference type="Gene3D" id="3.20.20.20">
    <property type="entry name" value="Dihydropteroate synthase-like"/>
    <property type="match status" value="1"/>
</dbReference>
<evidence type="ECO:0000256" key="7">
    <source>
        <dbReference type="ARBA" id="ARBA00022679"/>
    </source>
</evidence>
<comment type="pathway">
    <text evidence="3 12">Cofactor biosynthesis; tetrahydrofolate biosynthesis; 7,8-dihydrofolate from 2-amino-4-hydroxy-6-hydroxymethyl-7,8-dihydropteridine diphosphate and 4-aminobenzoate: step 1/2.</text>
</comment>
<dbReference type="SUPFAM" id="SSF51717">
    <property type="entry name" value="Dihydropteroate synthetase-like"/>
    <property type="match status" value="1"/>
</dbReference>
<dbReference type="InterPro" id="IPR011005">
    <property type="entry name" value="Dihydropteroate_synth-like_sf"/>
</dbReference>
<comment type="similarity">
    <text evidence="4 12">Belongs to the DHPS family.</text>
</comment>
<dbReference type="RefSeq" id="WP_071456662.1">
    <property type="nucleotide sequence ID" value="NZ_CP017267.1"/>
</dbReference>